<reference evidence="4 5" key="1">
    <citation type="submission" date="2016-10" db="EMBL/GenBank/DDBJ databases">
        <authorList>
            <person name="de Groot N.N."/>
        </authorList>
    </citation>
    <scope>NUCLEOTIDE SEQUENCE [LARGE SCALE GENOMIC DNA]</scope>
    <source>
        <strain evidence="4 5">DSM 19938</strain>
    </source>
</reference>
<dbReference type="Proteomes" id="UP000199532">
    <property type="component" value="Unassembled WGS sequence"/>
</dbReference>
<evidence type="ECO:0000313" key="4">
    <source>
        <dbReference type="EMBL" id="SEI59902.1"/>
    </source>
</evidence>
<keyword evidence="1 4" id="KW-0808">Transferase</keyword>
<dbReference type="PANTHER" id="PTHR43420:SF42">
    <property type="entry name" value="N-ACETYLTRANSFERASE DOMAIN-CONTAINING PROTEIN"/>
    <property type="match status" value="1"/>
</dbReference>
<keyword evidence="2" id="KW-0012">Acyltransferase</keyword>
<sequence length="136" mass="16103">MSSEIKIVSVQDILPIRHKVLWPDKPFEFVKVEGDEEGIHFGLYEDSILVTIISLFAEGESIRFRKFATLPEYQNRGLGKKMILHVVNYAQENNFKRLWCDARTDALNFYERVGFKKFSEPFYKEAIEYYKIEKIL</sequence>
<keyword evidence="5" id="KW-1185">Reference proteome</keyword>
<evidence type="ECO:0000256" key="1">
    <source>
        <dbReference type="ARBA" id="ARBA00022679"/>
    </source>
</evidence>
<dbReference type="AlphaFoldDB" id="A0A1H6S907"/>
<dbReference type="PROSITE" id="PS51186">
    <property type="entry name" value="GNAT"/>
    <property type="match status" value="1"/>
</dbReference>
<evidence type="ECO:0000313" key="5">
    <source>
        <dbReference type="Proteomes" id="UP000199532"/>
    </source>
</evidence>
<accession>A0A1H6S907</accession>
<dbReference type="SUPFAM" id="SSF55729">
    <property type="entry name" value="Acyl-CoA N-acyltransferases (Nat)"/>
    <property type="match status" value="1"/>
</dbReference>
<proteinExistence type="predicted"/>
<dbReference type="OrthoDB" id="1178186at2"/>
<dbReference type="PANTHER" id="PTHR43420">
    <property type="entry name" value="ACETYLTRANSFERASE"/>
    <property type="match status" value="1"/>
</dbReference>
<gene>
    <name evidence="4" type="ORF">SAMN04487995_1574</name>
</gene>
<dbReference type="RefSeq" id="WP_090334237.1">
    <property type="nucleotide sequence ID" value="NZ_FNXY01000002.1"/>
</dbReference>
<organism evidence="4 5">
    <name type="scientific">Dyadobacter koreensis</name>
    <dbReference type="NCBI Taxonomy" id="408657"/>
    <lineage>
        <taxon>Bacteria</taxon>
        <taxon>Pseudomonadati</taxon>
        <taxon>Bacteroidota</taxon>
        <taxon>Cytophagia</taxon>
        <taxon>Cytophagales</taxon>
        <taxon>Spirosomataceae</taxon>
        <taxon>Dyadobacter</taxon>
    </lineage>
</organism>
<dbReference type="STRING" id="408657.SAMN04487995_1574"/>
<dbReference type="Gene3D" id="3.40.630.30">
    <property type="match status" value="1"/>
</dbReference>
<dbReference type="Pfam" id="PF13673">
    <property type="entry name" value="Acetyltransf_10"/>
    <property type="match status" value="1"/>
</dbReference>
<feature type="domain" description="N-acetyltransferase" evidence="3">
    <location>
        <begin position="1"/>
        <end position="136"/>
    </location>
</feature>
<name>A0A1H6S907_9BACT</name>
<dbReference type="InterPro" id="IPR000182">
    <property type="entry name" value="GNAT_dom"/>
</dbReference>
<dbReference type="InterPro" id="IPR016181">
    <property type="entry name" value="Acyl_CoA_acyltransferase"/>
</dbReference>
<dbReference type="CDD" id="cd04301">
    <property type="entry name" value="NAT_SF"/>
    <property type="match status" value="1"/>
</dbReference>
<dbReference type="EMBL" id="FNXY01000002">
    <property type="protein sequence ID" value="SEI59902.1"/>
    <property type="molecule type" value="Genomic_DNA"/>
</dbReference>
<dbReference type="GO" id="GO:0016747">
    <property type="term" value="F:acyltransferase activity, transferring groups other than amino-acyl groups"/>
    <property type="evidence" value="ECO:0007669"/>
    <property type="project" value="InterPro"/>
</dbReference>
<protein>
    <submittedName>
        <fullName evidence="4">Acetyltransferase (GNAT) domain-containing protein</fullName>
    </submittedName>
</protein>
<evidence type="ECO:0000256" key="2">
    <source>
        <dbReference type="ARBA" id="ARBA00023315"/>
    </source>
</evidence>
<dbReference type="InterPro" id="IPR050680">
    <property type="entry name" value="YpeA/RimI_acetyltransf"/>
</dbReference>
<evidence type="ECO:0000259" key="3">
    <source>
        <dbReference type="PROSITE" id="PS51186"/>
    </source>
</evidence>